<sequence>MSKGSGLHNNAPSQKEQQKKKLENVDLKLEERDQRWLEKVARAPHQEPWSVTILQYAWTAGPVTLMAAYFGYYFAYGVMMPLERAFYFLGYSVIAVALGVGYRLFHNMTHGRQQAKDRINLLSLIDQVPELIYQVRDLGQINMTEEQRRIHSAGILLRKLDLGPEWVSTAIEDLTGNQQLAKQAERIEIFRRAGLYNRMKDIIEEAREESDKAFQSLNENHPRTAEALKKRLNGIVARPHHGQKREPLFIERILSAIEEGNENLMTLHDVEEMLTLCFELICGREIAYLKIEYTGHWDLARALDKLEEERNDLRISRARVYSRLKALTTYLNNIGIPSEIGSGNGLSTHKLLTIATKSLDTLSLQVREARQLTLSSPQKKGARKHLLTLSTKSQQLEKALQIYNESHRAYLKQGRDSLLLKRALKNWQKLSSKYQHQNNENLKRSLTISEQTIFLDDEDKAEVTQRIRQYLNESPDLQKNRLKNSQEDSSLLDAEQNLTEACARDIAIEIATILDPYIHLHEPQIQRAIESANAISLANIEPGMSARTKAAWGEAMASAVEKNLATSAEKLAQNLIRYYRVPLSDQTINFLVKTYNASLERLQFIARYETPLSASYSLDNVSAMEVPQPKDNWQIDLYNAKKTITRMSLKGMA</sequence>
<dbReference type="RefSeq" id="WP_020584324.1">
    <property type="nucleotide sequence ID" value="NZ_JOJP01000001.1"/>
</dbReference>
<proteinExistence type="predicted"/>
<keyword evidence="2" id="KW-0812">Transmembrane</keyword>
<dbReference type="eggNOG" id="ENOG502ZAVC">
    <property type="taxonomic scope" value="Bacteria"/>
</dbReference>
<evidence type="ECO:0000313" key="3">
    <source>
        <dbReference type="EMBL" id="KEI72103.1"/>
    </source>
</evidence>
<feature type="transmembrane region" description="Helical" evidence="2">
    <location>
        <begin position="86"/>
        <end position="105"/>
    </location>
</feature>
<comment type="caution">
    <text evidence="3">The sequence shown here is derived from an EMBL/GenBank/DDBJ whole genome shotgun (WGS) entry which is preliminary data.</text>
</comment>
<evidence type="ECO:0000313" key="4">
    <source>
        <dbReference type="Proteomes" id="UP000027997"/>
    </source>
</evidence>
<dbReference type="AlphaFoldDB" id="A0A081KD77"/>
<protein>
    <submittedName>
        <fullName evidence="3">Uncharacterized protein</fullName>
    </submittedName>
</protein>
<feature type="transmembrane region" description="Helical" evidence="2">
    <location>
        <begin position="53"/>
        <end position="74"/>
    </location>
</feature>
<dbReference type="Proteomes" id="UP000027997">
    <property type="component" value="Unassembled WGS sequence"/>
</dbReference>
<accession>A0A081KD77</accession>
<dbReference type="EMBL" id="JOJP01000001">
    <property type="protein sequence ID" value="KEI72103.1"/>
    <property type="molecule type" value="Genomic_DNA"/>
</dbReference>
<name>A0A081KD77_9GAMM</name>
<feature type="compositionally biased region" description="Basic and acidic residues" evidence="1">
    <location>
        <begin position="16"/>
        <end position="25"/>
    </location>
</feature>
<reference evidence="3 4" key="1">
    <citation type="submission" date="2014-06" db="EMBL/GenBank/DDBJ databases">
        <title>Whole Genome Sequences of Three Symbiotic Endozoicomonas Bacteria.</title>
        <authorList>
            <person name="Neave M.J."/>
            <person name="Apprill A."/>
            <person name="Voolstra C.R."/>
        </authorList>
    </citation>
    <scope>NUCLEOTIDE SEQUENCE [LARGE SCALE GENOMIC DNA]</scope>
    <source>
        <strain evidence="3 4">DSM 22380</strain>
    </source>
</reference>
<gene>
    <name evidence="3" type="ORF">GV64_16435</name>
</gene>
<evidence type="ECO:0000256" key="1">
    <source>
        <dbReference type="SAM" id="MobiDB-lite"/>
    </source>
</evidence>
<evidence type="ECO:0000256" key="2">
    <source>
        <dbReference type="SAM" id="Phobius"/>
    </source>
</evidence>
<keyword evidence="4" id="KW-1185">Reference proteome</keyword>
<organism evidence="3 4">
    <name type="scientific">Endozoicomonas elysicola</name>
    <dbReference type="NCBI Taxonomy" id="305900"/>
    <lineage>
        <taxon>Bacteria</taxon>
        <taxon>Pseudomonadati</taxon>
        <taxon>Pseudomonadota</taxon>
        <taxon>Gammaproteobacteria</taxon>
        <taxon>Oceanospirillales</taxon>
        <taxon>Endozoicomonadaceae</taxon>
        <taxon>Endozoicomonas</taxon>
    </lineage>
</organism>
<keyword evidence="2" id="KW-0472">Membrane</keyword>
<keyword evidence="2" id="KW-1133">Transmembrane helix</keyword>
<feature type="region of interest" description="Disordered" evidence="1">
    <location>
        <begin position="1"/>
        <end position="25"/>
    </location>
</feature>